<dbReference type="KEGG" id="nue:C5F50_03955"/>
<dbReference type="InterPro" id="IPR028978">
    <property type="entry name" value="Chorismate_lyase_/UTRA_dom_sf"/>
</dbReference>
<reference evidence="1 2" key="1">
    <citation type="submission" date="2018-02" db="EMBL/GenBank/DDBJ databases">
        <title>Complete genome of Nitrosopumilus ureaphilus PS0.</title>
        <authorList>
            <person name="Qin W."/>
            <person name="Zheng Y."/>
            <person name="Stahl D.A."/>
        </authorList>
    </citation>
    <scope>NUCLEOTIDE SEQUENCE [LARGE SCALE GENOMIC DNA]</scope>
    <source>
        <strain evidence="1 2">PS0</strain>
    </source>
</reference>
<dbReference type="OrthoDB" id="3260at2157"/>
<proteinExistence type="predicted"/>
<organism evidence="1 2">
    <name type="scientific">Nitrosopumilus ureiphilus</name>
    <dbReference type="NCBI Taxonomy" id="1470067"/>
    <lineage>
        <taxon>Archaea</taxon>
        <taxon>Nitrososphaerota</taxon>
        <taxon>Nitrososphaeria</taxon>
        <taxon>Nitrosopumilales</taxon>
        <taxon>Nitrosopumilaceae</taxon>
        <taxon>Nitrosopumilus</taxon>
    </lineage>
</organism>
<dbReference type="Gene3D" id="3.40.1410.10">
    <property type="entry name" value="Chorismate lyase-like"/>
    <property type="match status" value="1"/>
</dbReference>
<dbReference type="AlphaFoldDB" id="A0A7D5RAN5"/>
<dbReference type="Proteomes" id="UP000509478">
    <property type="component" value="Chromosome"/>
</dbReference>
<dbReference type="RefSeq" id="WP_179372395.1">
    <property type="nucleotide sequence ID" value="NZ_CP026995.1"/>
</dbReference>
<evidence type="ECO:0000313" key="2">
    <source>
        <dbReference type="Proteomes" id="UP000509478"/>
    </source>
</evidence>
<sequence>MLASQYETKDPMIQEMLDAPLGHIVTALGNHLNCKIKLELIAQNTPKPGTEFERKILVTANNLPLIKAIIKFDRKILPESITSQLLQKRRLVGTILNLNNIPNDKNITFFNVEKEKISREYQIKNGKDIFFEVSEAIRTDYINVLRKEFGVKGTKTKSS</sequence>
<protein>
    <submittedName>
        <fullName evidence="1">Uncharacterized protein</fullName>
    </submittedName>
</protein>
<name>A0A7D5RAN5_9ARCH</name>
<dbReference type="GeneID" id="56067193"/>
<gene>
    <name evidence="1" type="ORF">C5F50_03955</name>
</gene>
<keyword evidence="2" id="KW-1185">Reference proteome</keyword>
<evidence type="ECO:0000313" key="1">
    <source>
        <dbReference type="EMBL" id="QLH06322.1"/>
    </source>
</evidence>
<accession>A0A7D5RAN5</accession>
<dbReference type="EMBL" id="CP026995">
    <property type="protein sequence ID" value="QLH06322.1"/>
    <property type="molecule type" value="Genomic_DNA"/>
</dbReference>